<evidence type="ECO:0000256" key="2">
    <source>
        <dbReference type="SAM" id="SignalP"/>
    </source>
</evidence>
<dbReference type="KEGG" id="ccro:CMC5_026140"/>
<evidence type="ECO:0000256" key="1">
    <source>
        <dbReference type="SAM" id="MobiDB-lite"/>
    </source>
</evidence>
<dbReference type="PATRIC" id="fig|52.7.peg.2848"/>
<dbReference type="PANTHER" id="PTHR34853">
    <property type="match status" value="1"/>
</dbReference>
<dbReference type="OrthoDB" id="9955at2"/>
<accession>A0A0K1ECP2</accession>
<dbReference type="PANTHER" id="PTHR34853:SF1">
    <property type="entry name" value="LIPASE 5"/>
    <property type="match status" value="1"/>
</dbReference>
<feature type="chain" id="PRO_5005459249" description="AB hydrolase-1 domain-containing protein" evidence="2">
    <location>
        <begin position="20"/>
        <end position="452"/>
    </location>
</feature>
<dbReference type="Gene3D" id="1.10.260.160">
    <property type="match status" value="1"/>
</dbReference>
<protein>
    <recommendedName>
        <fullName evidence="5">AB hydrolase-1 domain-containing protein</fullName>
    </recommendedName>
</protein>
<dbReference type="GO" id="GO:0016042">
    <property type="term" value="P:lipid catabolic process"/>
    <property type="evidence" value="ECO:0007669"/>
    <property type="project" value="InterPro"/>
</dbReference>
<name>A0A0K1ECP2_CHOCO</name>
<keyword evidence="4" id="KW-1185">Reference proteome</keyword>
<feature type="region of interest" description="Disordered" evidence="1">
    <location>
        <begin position="26"/>
        <end position="63"/>
    </location>
</feature>
<evidence type="ECO:0008006" key="5">
    <source>
        <dbReference type="Google" id="ProtNLM"/>
    </source>
</evidence>
<dbReference type="SUPFAM" id="SSF53474">
    <property type="entry name" value="alpha/beta-Hydrolases"/>
    <property type="match status" value="1"/>
</dbReference>
<dbReference type="RefSeq" id="WP_050430684.1">
    <property type="nucleotide sequence ID" value="NZ_CP012159.1"/>
</dbReference>
<dbReference type="AlphaFoldDB" id="A0A0K1ECP2"/>
<dbReference type="InterPro" id="IPR005152">
    <property type="entry name" value="Lipase_secreted"/>
</dbReference>
<dbReference type="EMBL" id="CP012159">
    <property type="protein sequence ID" value="AKT38467.1"/>
    <property type="molecule type" value="Genomic_DNA"/>
</dbReference>
<dbReference type="Gene3D" id="3.40.50.1820">
    <property type="entry name" value="alpha/beta hydrolase"/>
    <property type="match status" value="1"/>
</dbReference>
<dbReference type="Proteomes" id="UP000067626">
    <property type="component" value="Chromosome"/>
</dbReference>
<reference evidence="3 4" key="1">
    <citation type="submission" date="2015-07" db="EMBL/GenBank/DDBJ databases">
        <title>Genome analysis of myxobacterium Chondromyces crocatus Cm c5 reveals a high potential for natural compound synthesis and the genetic basis for the loss of fruiting body formation.</title>
        <authorList>
            <person name="Zaburannyi N."/>
            <person name="Bunk B."/>
            <person name="Maier J."/>
            <person name="Overmann J."/>
            <person name="Mueller R."/>
        </authorList>
    </citation>
    <scope>NUCLEOTIDE SEQUENCE [LARGE SCALE GENOMIC DNA]</scope>
    <source>
        <strain evidence="3 4">Cm c5</strain>
    </source>
</reference>
<organism evidence="3 4">
    <name type="scientific">Chondromyces crocatus</name>
    <dbReference type="NCBI Taxonomy" id="52"/>
    <lineage>
        <taxon>Bacteria</taxon>
        <taxon>Pseudomonadati</taxon>
        <taxon>Myxococcota</taxon>
        <taxon>Polyangia</taxon>
        <taxon>Polyangiales</taxon>
        <taxon>Polyangiaceae</taxon>
        <taxon>Chondromyces</taxon>
    </lineage>
</organism>
<feature type="signal peptide" evidence="2">
    <location>
        <begin position="1"/>
        <end position="19"/>
    </location>
</feature>
<feature type="compositionally biased region" description="Acidic residues" evidence="1">
    <location>
        <begin position="46"/>
        <end position="56"/>
    </location>
</feature>
<dbReference type="InterPro" id="IPR029058">
    <property type="entry name" value="AB_hydrolase_fold"/>
</dbReference>
<evidence type="ECO:0000313" key="4">
    <source>
        <dbReference type="Proteomes" id="UP000067626"/>
    </source>
</evidence>
<proteinExistence type="predicted"/>
<sequence>MKTRSLSFLVGLTSLVLCAGSASCGGSTGDGGDHTPTPPGGPTTPDGEEPEVDDDASPCRAGERGRVLTYEKVDERATAEDTQAYFDDYITIYTQIGYVTEPVAAEIQYGIDSYRVTYCTVDAALADPLTGERRSRKMTAATGMVSIPRTSGAKPVALYLHGTSVSNYDAPSNPSLEESFDGPVSTAIFAGSGFIYVAPDYLGLGGSPLSPHRYFHAPSEASSAVDLLTATDAVLTDLQDERSSALFLFGFSQGGHAALAAHQELQDSGKERVKGTATAGGVFDVERFFLSSLANEETATLPLYVSYLLVAYDAIYNIYQDPSEAFRPEYASTVTGLFDMEHYFDDVLDALGPTAKETLEPTFHDAVLGDAQHALRKTLRQNQVDDWRPTAPIRSYHSPSDEEVSYTDAQTSVAKLNGKGGSVTLETLNNLDHVNSWLQAMPRAVTWFRGLE</sequence>
<gene>
    <name evidence="3" type="ORF">CMC5_026140</name>
</gene>
<keyword evidence="2" id="KW-0732">Signal</keyword>
<dbReference type="STRING" id="52.CMC5_026140"/>
<evidence type="ECO:0000313" key="3">
    <source>
        <dbReference type="EMBL" id="AKT38467.1"/>
    </source>
</evidence>
<dbReference type="Pfam" id="PF03583">
    <property type="entry name" value="LIP"/>
    <property type="match status" value="1"/>
</dbReference>
<dbReference type="PROSITE" id="PS51257">
    <property type="entry name" value="PROKAR_LIPOPROTEIN"/>
    <property type="match status" value="1"/>
</dbReference>
<dbReference type="GO" id="GO:0004806">
    <property type="term" value="F:triacylglycerol lipase activity"/>
    <property type="evidence" value="ECO:0007669"/>
    <property type="project" value="InterPro"/>
</dbReference>